<dbReference type="InterPro" id="IPR018574">
    <property type="entry name" value="Structure-sp_endonuc_su_Slx4"/>
</dbReference>
<comment type="subcellular location">
    <subcellularLocation>
        <location evidence="1">Nucleus</location>
    </subcellularLocation>
</comment>
<evidence type="ECO:0000256" key="2">
    <source>
        <dbReference type="ARBA" id="ARBA00006661"/>
    </source>
</evidence>
<evidence type="ECO:0000256" key="7">
    <source>
        <dbReference type="ARBA" id="ARBA00029496"/>
    </source>
</evidence>
<evidence type="ECO:0000313" key="9">
    <source>
        <dbReference type="EMBL" id="CAE7752326.1"/>
    </source>
</evidence>
<dbReference type="GO" id="GO:0033557">
    <property type="term" value="C:Slx1-Slx4 complex"/>
    <property type="evidence" value="ECO:0007669"/>
    <property type="project" value="InterPro"/>
</dbReference>
<dbReference type="GO" id="GO:0006281">
    <property type="term" value="P:DNA repair"/>
    <property type="evidence" value="ECO:0007669"/>
    <property type="project" value="UniProtKB-KW"/>
</dbReference>
<keyword evidence="6" id="KW-0539">Nucleus</keyword>
<organism evidence="9 10">
    <name type="scientific">Symbiodinium pilosum</name>
    <name type="common">Dinoflagellate</name>
    <dbReference type="NCBI Taxonomy" id="2952"/>
    <lineage>
        <taxon>Eukaryota</taxon>
        <taxon>Sar</taxon>
        <taxon>Alveolata</taxon>
        <taxon>Dinophyceae</taxon>
        <taxon>Suessiales</taxon>
        <taxon>Symbiodiniaceae</taxon>
        <taxon>Symbiodinium</taxon>
    </lineage>
</organism>
<evidence type="ECO:0000256" key="5">
    <source>
        <dbReference type="ARBA" id="ARBA00023204"/>
    </source>
</evidence>
<comment type="similarity">
    <text evidence="2">Belongs to the SLX4 family.</text>
</comment>
<reference evidence="9" key="1">
    <citation type="submission" date="2021-02" db="EMBL/GenBank/DDBJ databases">
        <authorList>
            <person name="Dougan E. K."/>
            <person name="Rhodes N."/>
            <person name="Thang M."/>
            <person name="Chan C."/>
        </authorList>
    </citation>
    <scope>NUCLEOTIDE SEQUENCE</scope>
</reference>
<comment type="caution">
    <text evidence="9">The sequence shown here is derived from an EMBL/GenBank/DDBJ whole genome shotgun (WGS) entry which is preliminary data.</text>
</comment>
<keyword evidence="4" id="KW-0233">DNA recombination</keyword>
<dbReference type="Proteomes" id="UP000649617">
    <property type="component" value="Unassembled WGS sequence"/>
</dbReference>
<evidence type="ECO:0000256" key="8">
    <source>
        <dbReference type="SAM" id="MobiDB-lite"/>
    </source>
</evidence>
<evidence type="ECO:0000256" key="6">
    <source>
        <dbReference type="ARBA" id="ARBA00023242"/>
    </source>
</evidence>
<dbReference type="AlphaFoldDB" id="A0A812XXE3"/>
<feature type="region of interest" description="Disordered" evidence="8">
    <location>
        <begin position="1"/>
        <end position="73"/>
    </location>
</feature>
<evidence type="ECO:0000256" key="3">
    <source>
        <dbReference type="ARBA" id="ARBA00022763"/>
    </source>
</evidence>
<dbReference type="Pfam" id="PF09494">
    <property type="entry name" value="Slx4"/>
    <property type="match status" value="1"/>
</dbReference>
<evidence type="ECO:0000256" key="4">
    <source>
        <dbReference type="ARBA" id="ARBA00023172"/>
    </source>
</evidence>
<evidence type="ECO:0000313" key="10">
    <source>
        <dbReference type="Proteomes" id="UP000649617"/>
    </source>
</evidence>
<protein>
    <recommendedName>
        <fullName evidence="7">Structure-specific endonuclease subunit SLX4</fullName>
    </recommendedName>
</protein>
<accession>A0A812XXE3</accession>
<evidence type="ECO:0000256" key="1">
    <source>
        <dbReference type="ARBA" id="ARBA00004123"/>
    </source>
</evidence>
<keyword evidence="5" id="KW-0234">DNA repair</keyword>
<dbReference type="OrthoDB" id="444411at2759"/>
<keyword evidence="10" id="KW-1185">Reference proteome</keyword>
<gene>
    <name evidence="9" type="primary">TMPRSS13</name>
    <name evidence="9" type="ORF">SPIL2461_LOCUS21801</name>
</gene>
<dbReference type="EMBL" id="CAJNIZ010046606">
    <property type="protein sequence ID" value="CAE7752326.1"/>
    <property type="molecule type" value="Genomic_DNA"/>
</dbReference>
<dbReference type="GO" id="GO:0006310">
    <property type="term" value="P:DNA recombination"/>
    <property type="evidence" value="ECO:0007669"/>
    <property type="project" value="UniProtKB-KW"/>
</dbReference>
<feature type="non-terminal residue" evidence="9">
    <location>
        <position position="1"/>
    </location>
</feature>
<name>A0A812XXE3_SYMPI</name>
<keyword evidence="3" id="KW-0227">DNA damage</keyword>
<dbReference type="GO" id="GO:0006260">
    <property type="term" value="P:DNA replication"/>
    <property type="evidence" value="ECO:0007669"/>
    <property type="project" value="InterPro"/>
</dbReference>
<proteinExistence type="inferred from homology"/>
<sequence>GKSIAEGFNASPSEDFSHGISAGKAARKQTRQERCEPSPQGAAEPQGNGQGTEQAKDFSPTARTAKKEEVKAAKAASKAAAYQTKVQETGQRIADAIRSDRKLYEKLLCLGVMEMEEVAKQLRAADKGLSSVGRKRMREFLEAQGFVLTQQKKLSREVYEKNRSWFRGGRGNYPHDLKFLRSESLN</sequence>